<dbReference type="Gene3D" id="3.30.470.20">
    <property type="entry name" value="ATP-grasp fold, B domain"/>
    <property type="match status" value="1"/>
</dbReference>
<name>A0A1I4HFZ8_9BACI</name>
<dbReference type="Pfam" id="PF14398">
    <property type="entry name" value="ATPgrasp_YheCD"/>
    <property type="match status" value="1"/>
</dbReference>
<reference evidence="2" key="1">
    <citation type="submission" date="2016-10" db="EMBL/GenBank/DDBJ databases">
        <authorList>
            <person name="Varghese N."/>
            <person name="Submissions S."/>
        </authorList>
    </citation>
    <scope>NUCLEOTIDE SEQUENCE [LARGE SCALE GENOMIC DNA]</scope>
    <source>
        <strain evidence="2">CGMCC 1.4250</strain>
    </source>
</reference>
<gene>
    <name evidence="1" type="ORF">SAMN04487943_101395</name>
</gene>
<dbReference type="RefSeq" id="WP_091480401.1">
    <property type="nucleotide sequence ID" value="NZ_FOTR01000001.1"/>
</dbReference>
<dbReference type="STRING" id="334253.SAMN04487943_101395"/>
<dbReference type="AlphaFoldDB" id="A0A1I4HFZ8"/>
<sequence>MRQTFKITAYPNGKNRMIIPIKAYYHLQHISVIQHGLQSLSCDILSHHKNTDTIYLSSSIMNQLHLINHAQIILDTAAHTCQISYPFGVFTHRSPHQTSYERLYQEMANIGQQRGFETIFFSHRHVYPQRNSLTGIVWQEQQWKTIETDIPFIIYNRIPNRKIESHKSIQKTKQFLTTNSIIFNPDFFNKWQVYDDLMNHERVNYLLPDTTFHPSIQTIQHKLSQHPINLISLKGDDTNHFYLEQVDDLMFVTYNHKNRQYYKNLEQFKQTYFPNGFRQYVLQDAIDLIQYQGEPFYLRVHTNKTKRWHVSFLYGREYTGNKIFDTDEIFARNKRRNIIKKVQELALVLSKEIENMSTGTIGEIGFDIGIDREQRLWLLEVHAKPSWQVFYHPSYSAQTQAYFTSLFEFSLASIIHSE</sequence>
<evidence type="ECO:0000313" key="2">
    <source>
        <dbReference type="Proteomes" id="UP000198565"/>
    </source>
</evidence>
<dbReference type="EMBL" id="FOTR01000001">
    <property type="protein sequence ID" value="SFL40680.1"/>
    <property type="molecule type" value="Genomic_DNA"/>
</dbReference>
<keyword evidence="2" id="KW-1185">Reference proteome</keyword>
<dbReference type="InterPro" id="IPR026838">
    <property type="entry name" value="YheC/D"/>
</dbReference>
<protein>
    <submittedName>
        <fullName evidence="1">YheC/D like ATP-grasp</fullName>
    </submittedName>
</protein>
<dbReference type="OrthoDB" id="7869153at2"/>
<accession>A0A1I4HFZ8</accession>
<proteinExistence type="predicted"/>
<evidence type="ECO:0000313" key="1">
    <source>
        <dbReference type="EMBL" id="SFL40680.1"/>
    </source>
</evidence>
<organism evidence="1 2">
    <name type="scientific">Gracilibacillus orientalis</name>
    <dbReference type="NCBI Taxonomy" id="334253"/>
    <lineage>
        <taxon>Bacteria</taxon>
        <taxon>Bacillati</taxon>
        <taxon>Bacillota</taxon>
        <taxon>Bacilli</taxon>
        <taxon>Bacillales</taxon>
        <taxon>Bacillaceae</taxon>
        <taxon>Gracilibacillus</taxon>
    </lineage>
</organism>
<dbReference type="Proteomes" id="UP000198565">
    <property type="component" value="Unassembled WGS sequence"/>
</dbReference>